<dbReference type="AlphaFoldDB" id="A0A1C7LK37"/>
<organism evidence="1 2">
    <name type="scientific">Grifola frondosa</name>
    <name type="common">Maitake</name>
    <name type="synonym">Polyporus frondosus</name>
    <dbReference type="NCBI Taxonomy" id="5627"/>
    <lineage>
        <taxon>Eukaryota</taxon>
        <taxon>Fungi</taxon>
        <taxon>Dikarya</taxon>
        <taxon>Basidiomycota</taxon>
        <taxon>Agaricomycotina</taxon>
        <taxon>Agaricomycetes</taxon>
        <taxon>Polyporales</taxon>
        <taxon>Grifolaceae</taxon>
        <taxon>Grifola</taxon>
    </lineage>
</organism>
<evidence type="ECO:0000313" key="2">
    <source>
        <dbReference type="Proteomes" id="UP000092993"/>
    </source>
</evidence>
<dbReference type="EMBL" id="LUGG01000052">
    <property type="protein sequence ID" value="OBZ65162.1"/>
    <property type="molecule type" value="Genomic_DNA"/>
</dbReference>
<protein>
    <submittedName>
        <fullName evidence="1">Uncharacterized protein</fullName>
    </submittedName>
</protein>
<sequence>MAVLPRNASFIAITDAVTTPLLSPSPSPASSPAPSPPPAYHKGKTVVVDGVAVSHRKPYPFSRASYPLIMVEIHSYSQAFQAEAWLASPETSVMVGVGDYVTCAPDVGDLRTYFNAHVLAVRVLEQEVVEFLATTYPALNLACYVYLRVPVTQARLGVIASLRHRFLRRFLLDTISDEGLKVVKLPRIAAGRSGKAE</sequence>
<evidence type="ECO:0000313" key="1">
    <source>
        <dbReference type="EMBL" id="OBZ65162.1"/>
    </source>
</evidence>
<keyword evidence="2" id="KW-1185">Reference proteome</keyword>
<comment type="caution">
    <text evidence="1">The sequence shown here is derived from an EMBL/GenBank/DDBJ whole genome shotgun (WGS) entry which is preliminary data.</text>
</comment>
<dbReference type="Proteomes" id="UP000092993">
    <property type="component" value="Unassembled WGS sequence"/>
</dbReference>
<name>A0A1C7LK37_GRIFR</name>
<accession>A0A1C7LK37</accession>
<gene>
    <name evidence="1" type="ORF">A0H81_14836</name>
</gene>
<proteinExistence type="predicted"/>
<reference evidence="1 2" key="1">
    <citation type="submission" date="2016-03" db="EMBL/GenBank/DDBJ databases">
        <title>Whole genome sequencing of Grifola frondosa 9006-11.</title>
        <authorList>
            <person name="Min B."/>
            <person name="Park H."/>
            <person name="Kim J.-G."/>
            <person name="Cho H."/>
            <person name="Oh Y.-L."/>
            <person name="Kong W.-S."/>
            <person name="Choi I.-G."/>
        </authorList>
    </citation>
    <scope>NUCLEOTIDE SEQUENCE [LARGE SCALE GENOMIC DNA]</scope>
    <source>
        <strain evidence="1 2">9006-11</strain>
    </source>
</reference>